<evidence type="ECO:0000256" key="3">
    <source>
        <dbReference type="ARBA" id="ARBA00007812"/>
    </source>
</evidence>
<feature type="domain" description="Thiamine pyrophosphate enzyme N-terminal TPP-binding" evidence="17">
    <location>
        <begin position="1"/>
        <end position="116"/>
    </location>
</feature>
<dbReference type="AlphaFoldDB" id="A0A840MTE6"/>
<dbReference type="InterPro" id="IPR029035">
    <property type="entry name" value="DHS-like_NAD/FAD-binding_dom"/>
</dbReference>
<accession>A0A840MTE6</accession>
<keyword evidence="9" id="KW-0274">FAD</keyword>
<dbReference type="PANTHER" id="PTHR18968">
    <property type="entry name" value="THIAMINE PYROPHOSPHATE ENZYMES"/>
    <property type="match status" value="1"/>
</dbReference>
<evidence type="ECO:0000256" key="14">
    <source>
        <dbReference type="RuleBase" id="RU003591"/>
    </source>
</evidence>
<evidence type="ECO:0000259" key="16">
    <source>
        <dbReference type="Pfam" id="PF02775"/>
    </source>
</evidence>
<evidence type="ECO:0000259" key="15">
    <source>
        <dbReference type="Pfam" id="PF00205"/>
    </source>
</evidence>
<sequence>MRGADLMVQALVQEGVQEIFGYPGGAIMPFYDALYGAPLRHILCRHEQGAALAACGYARASGRVGVCVATSGPGATNIVTALADALLDSVPLVALVGQVARPLIGTDAFQEIDVLGMTLPLVKHSYLVSSPDELGEVLAEAFELARGGRPGPVLVDIPKDIQLGRVPAGYRPRPWHAARPANEHAIRQARALMAEAARPLLYIGGGVVLAEAVNALREFVDVTQMPAVCTLKGIGVLPHHHLLNLGMLGMHGTQAANRAVQQCDLLIAVGARFDDRATGQLDTFAPLARVIHLDIDLAEIGKLRKAEVALTDDFNHVLPGLSMPLQVDPWRAQCLADKAGYAFRYDAPGPAIYAPAFLQALSQSMPDDAIVCCDVGQHQMWVAQHMGFNLPRQHLSSGGLGTMGFGLPAAIGAQIAFPERTVINVSGDGSFMMNVQELATIGRYQLPVKIVLLDNAMLGMVKQWQELFFDARYSETDLSDNPDFTQVAAAFGIPARSIHTQAEQAEALQCLLAEPGPMLLHIKIDRRTNVWPLVPPGKSNLDMMEGALSCEVV</sequence>
<dbReference type="InterPro" id="IPR045229">
    <property type="entry name" value="TPP_enz"/>
</dbReference>
<dbReference type="SUPFAM" id="SSF52467">
    <property type="entry name" value="DHS-like NAD/FAD-binding domain"/>
    <property type="match status" value="1"/>
</dbReference>
<evidence type="ECO:0000256" key="6">
    <source>
        <dbReference type="ARBA" id="ARBA00022630"/>
    </source>
</evidence>
<dbReference type="RefSeq" id="WP_343074227.1">
    <property type="nucleotide sequence ID" value="NZ_JACHHY010000009.1"/>
</dbReference>
<dbReference type="InterPro" id="IPR029061">
    <property type="entry name" value="THDP-binding"/>
</dbReference>
<evidence type="ECO:0000256" key="4">
    <source>
        <dbReference type="ARBA" id="ARBA00013145"/>
    </source>
</evidence>
<feature type="domain" description="Thiamine pyrophosphate enzyme TPP-binding" evidence="16">
    <location>
        <begin position="374"/>
        <end position="522"/>
    </location>
</feature>
<dbReference type="InterPro" id="IPR011766">
    <property type="entry name" value="TPP_enzyme_TPP-bd"/>
</dbReference>
<dbReference type="GO" id="GO:0009097">
    <property type="term" value="P:isoleucine biosynthetic process"/>
    <property type="evidence" value="ECO:0007669"/>
    <property type="project" value="UniProtKB-UniPathway"/>
</dbReference>
<dbReference type="InterPro" id="IPR012001">
    <property type="entry name" value="Thiamin_PyroP_enz_TPP-bd_dom"/>
</dbReference>
<keyword evidence="11 14" id="KW-0786">Thiamine pyrophosphate</keyword>
<evidence type="ECO:0000256" key="12">
    <source>
        <dbReference type="ARBA" id="ARBA00023304"/>
    </source>
</evidence>
<comment type="cofactor">
    <cofactor evidence="14">
        <name>Mg(2+)</name>
        <dbReference type="ChEBI" id="CHEBI:18420"/>
    </cofactor>
    <text evidence="14">Binds 1 Mg(2+) ion per subunit.</text>
</comment>
<evidence type="ECO:0000256" key="9">
    <source>
        <dbReference type="ARBA" id="ARBA00022827"/>
    </source>
</evidence>
<feature type="domain" description="Thiamine pyrophosphate enzyme central" evidence="15">
    <location>
        <begin position="186"/>
        <end position="319"/>
    </location>
</feature>
<dbReference type="GO" id="GO:0030976">
    <property type="term" value="F:thiamine pyrophosphate binding"/>
    <property type="evidence" value="ECO:0007669"/>
    <property type="project" value="UniProtKB-UniRule"/>
</dbReference>
<proteinExistence type="inferred from homology"/>
<dbReference type="GO" id="GO:0009099">
    <property type="term" value="P:L-valine biosynthetic process"/>
    <property type="evidence" value="ECO:0007669"/>
    <property type="project" value="UniProtKB-UniPathway"/>
</dbReference>
<evidence type="ECO:0000256" key="2">
    <source>
        <dbReference type="ARBA" id="ARBA00005025"/>
    </source>
</evidence>
<dbReference type="GO" id="GO:0003984">
    <property type="term" value="F:acetolactate synthase activity"/>
    <property type="evidence" value="ECO:0007669"/>
    <property type="project" value="UniProtKB-EC"/>
</dbReference>
<comment type="similarity">
    <text evidence="3 14">Belongs to the TPP enzyme family.</text>
</comment>
<comment type="cofactor">
    <cofactor evidence="14">
        <name>thiamine diphosphate</name>
        <dbReference type="ChEBI" id="CHEBI:58937"/>
    </cofactor>
    <text evidence="14">Binds 1 thiamine pyrophosphate per subunit.</text>
</comment>
<dbReference type="EMBL" id="JACHHY010000009">
    <property type="protein sequence ID" value="MBB5018481.1"/>
    <property type="molecule type" value="Genomic_DNA"/>
</dbReference>
<reference evidence="18 19" key="1">
    <citation type="submission" date="2020-08" db="EMBL/GenBank/DDBJ databases">
        <title>Genomic Encyclopedia of Type Strains, Phase IV (KMG-IV): sequencing the most valuable type-strain genomes for metagenomic binning, comparative biology and taxonomic classification.</title>
        <authorList>
            <person name="Goeker M."/>
        </authorList>
    </citation>
    <scope>NUCLEOTIDE SEQUENCE [LARGE SCALE GENOMIC DNA]</scope>
    <source>
        <strain evidence="18 19">DSM 27165</strain>
    </source>
</reference>
<dbReference type="GO" id="GO:0050660">
    <property type="term" value="F:flavin adenine dinucleotide binding"/>
    <property type="evidence" value="ECO:0007669"/>
    <property type="project" value="InterPro"/>
</dbReference>
<dbReference type="GO" id="GO:0005948">
    <property type="term" value="C:acetolactate synthase complex"/>
    <property type="evidence" value="ECO:0007669"/>
    <property type="project" value="TreeGrafter"/>
</dbReference>
<keyword evidence="7 14" id="KW-0808">Transferase</keyword>
<dbReference type="CDD" id="cd02015">
    <property type="entry name" value="TPP_AHAS"/>
    <property type="match status" value="1"/>
</dbReference>
<dbReference type="PROSITE" id="PS00187">
    <property type="entry name" value="TPP_ENZYMES"/>
    <property type="match status" value="1"/>
</dbReference>
<dbReference type="Pfam" id="PF02776">
    <property type="entry name" value="TPP_enzyme_N"/>
    <property type="match status" value="1"/>
</dbReference>
<evidence type="ECO:0000256" key="11">
    <source>
        <dbReference type="ARBA" id="ARBA00023052"/>
    </source>
</evidence>
<dbReference type="InterPro" id="IPR012846">
    <property type="entry name" value="Acetolactate_synth_lsu"/>
</dbReference>
<comment type="pathway">
    <text evidence="1 14">Amino-acid biosynthesis; L-isoleucine biosynthesis; L-isoleucine from 2-oxobutanoate: step 1/4.</text>
</comment>
<dbReference type="FunFam" id="3.40.50.970:FF:000016">
    <property type="entry name" value="Acetolactate synthase"/>
    <property type="match status" value="1"/>
</dbReference>
<keyword evidence="19" id="KW-1185">Reference proteome</keyword>
<dbReference type="NCBIfam" id="TIGR00118">
    <property type="entry name" value="acolac_lg"/>
    <property type="match status" value="1"/>
</dbReference>
<dbReference type="InterPro" id="IPR039368">
    <property type="entry name" value="AHAS_TPP"/>
</dbReference>
<dbReference type="Gene3D" id="3.40.50.1220">
    <property type="entry name" value="TPP-binding domain"/>
    <property type="match status" value="1"/>
</dbReference>
<protein>
    <recommendedName>
        <fullName evidence="4 14">Acetolactate synthase</fullName>
        <ecNumber evidence="4 14">2.2.1.6</ecNumber>
    </recommendedName>
</protein>
<dbReference type="NCBIfam" id="NF006524">
    <property type="entry name" value="PRK08978.1"/>
    <property type="match status" value="1"/>
</dbReference>
<evidence type="ECO:0000256" key="8">
    <source>
        <dbReference type="ARBA" id="ARBA00022723"/>
    </source>
</evidence>
<name>A0A840MTE6_9PROT</name>
<dbReference type="InterPro" id="IPR012000">
    <property type="entry name" value="Thiamin_PyroP_enz_cen_dom"/>
</dbReference>
<keyword evidence="6" id="KW-0285">Flavoprotein</keyword>
<evidence type="ECO:0000256" key="1">
    <source>
        <dbReference type="ARBA" id="ARBA00004974"/>
    </source>
</evidence>
<evidence type="ECO:0000313" key="19">
    <source>
        <dbReference type="Proteomes" id="UP000575898"/>
    </source>
</evidence>
<dbReference type="EC" id="2.2.1.6" evidence="4 14"/>
<dbReference type="Proteomes" id="UP000575898">
    <property type="component" value="Unassembled WGS sequence"/>
</dbReference>
<dbReference type="PANTHER" id="PTHR18968:SF142">
    <property type="entry name" value="ACETOLACTATE SYNTHASE"/>
    <property type="match status" value="1"/>
</dbReference>
<dbReference type="InterPro" id="IPR000399">
    <property type="entry name" value="TPP-bd_CS"/>
</dbReference>
<organism evidence="18 19">
    <name type="scientific">Chitinivorax tropicus</name>
    <dbReference type="NCBI Taxonomy" id="714531"/>
    <lineage>
        <taxon>Bacteria</taxon>
        <taxon>Pseudomonadati</taxon>
        <taxon>Pseudomonadota</taxon>
        <taxon>Betaproteobacteria</taxon>
        <taxon>Chitinivorax</taxon>
    </lineage>
</organism>
<comment type="pathway">
    <text evidence="2 14">Amino-acid biosynthesis; L-valine biosynthesis; L-valine from pyruvate: step 1/4.</text>
</comment>
<evidence type="ECO:0000256" key="5">
    <source>
        <dbReference type="ARBA" id="ARBA00022605"/>
    </source>
</evidence>
<dbReference type="UniPathway" id="UPA00049">
    <property type="reaction ID" value="UER00059"/>
</dbReference>
<gene>
    <name evidence="18" type="ORF">HNQ59_001770</name>
</gene>
<keyword evidence="10 14" id="KW-0460">Magnesium</keyword>
<dbReference type="GO" id="GO:0000287">
    <property type="term" value="F:magnesium ion binding"/>
    <property type="evidence" value="ECO:0007669"/>
    <property type="project" value="UniProtKB-UniRule"/>
</dbReference>
<dbReference type="CDD" id="cd07035">
    <property type="entry name" value="TPP_PYR_POX_like"/>
    <property type="match status" value="1"/>
</dbReference>
<keyword evidence="5 14" id="KW-0028">Amino-acid biosynthesis</keyword>
<dbReference type="FunFam" id="3.40.50.1220:FF:000008">
    <property type="entry name" value="Acetolactate synthase"/>
    <property type="match status" value="1"/>
</dbReference>
<evidence type="ECO:0000256" key="10">
    <source>
        <dbReference type="ARBA" id="ARBA00022842"/>
    </source>
</evidence>
<evidence type="ECO:0000313" key="18">
    <source>
        <dbReference type="EMBL" id="MBB5018481.1"/>
    </source>
</evidence>
<keyword evidence="12 14" id="KW-0100">Branched-chain amino acid biosynthesis</keyword>
<comment type="catalytic activity">
    <reaction evidence="13 14">
        <text>2 pyruvate + H(+) = (2S)-2-acetolactate + CO2</text>
        <dbReference type="Rhea" id="RHEA:25249"/>
        <dbReference type="ChEBI" id="CHEBI:15361"/>
        <dbReference type="ChEBI" id="CHEBI:15378"/>
        <dbReference type="ChEBI" id="CHEBI:16526"/>
        <dbReference type="ChEBI" id="CHEBI:58476"/>
        <dbReference type="EC" id="2.2.1.6"/>
    </reaction>
</comment>
<evidence type="ECO:0000256" key="13">
    <source>
        <dbReference type="ARBA" id="ARBA00048670"/>
    </source>
</evidence>
<dbReference type="Pfam" id="PF02775">
    <property type="entry name" value="TPP_enzyme_C"/>
    <property type="match status" value="1"/>
</dbReference>
<comment type="caution">
    <text evidence="18">The sequence shown here is derived from an EMBL/GenBank/DDBJ whole genome shotgun (WGS) entry which is preliminary data.</text>
</comment>
<dbReference type="FunFam" id="3.40.50.970:FF:000007">
    <property type="entry name" value="Acetolactate synthase"/>
    <property type="match status" value="1"/>
</dbReference>
<dbReference type="UniPathway" id="UPA00047">
    <property type="reaction ID" value="UER00055"/>
</dbReference>
<dbReference type="Gene3D" id="3.40.50.970">
    <property type="match status" value="2"/>
</dbReference>
<dbReference type="Pfam" id="PF00205">
    <property type="entry name" value="TPP_enzyme_M"/>
    <property type="match status" value="1"/>
</dbReference>
<dbReference type="SUPFAM" id="SSF52518">
    <property type="entry name" value="Thiamin diphosphate-binding fold (THDP-binding)"/>
    <property type="match status" value="2"/>
</dbReference>
<keyword evidence="8 14" id="KW-0479">Metal-binding</keyword>
<evidence type="ECO:0000256" key="7">
    <source>
        <dbReference type="ARBA" id="ARBA00022679"/>
    </source>
</evidence>
<evidence type="ECO:0000259" key="17">
    <source>
        <dbReference type="Pfam" id="PF02776"/>
    </source>
</evidence>